<comment type="caution">
    <text evidence="4">The sequence shown here is derived from an EMBL/GenBank/DDBJ whole genome shotgun (WGS) entry which is preliminary data.</text>
</comment>
<keyword evidence="2 3" id="KW-0143">Chaperone</keyword>
<dbReference type="InterPro" id="IPR038277">
    <property type="entry name" value="UreF_sf"/>
</dbReference>
<comment type="function">
    <text evidence="3">Required for maturation of urease via the functional incorporation of the urease nickel metallocenter.</text>
</comment>
<reference evidence="4 5" key="1">
    <citation type="submission" date="2018-04" db="EMBL/GenBank/DDBJ databases">
        <title>Pelagivirga bohaiensis gen. nov., sp. nov., a bacterium isolated from the Bohai Sea.</title>
        <authorList>
            <person name="Ji X."/>
        </authorList>
    </citation>
    <scope>NUCLEOTIDE SEQUENCE [LARGE SCALE GENOMIC DNA]</scope>
    <source>
        <strain evidence="4 5">BH-SD19</strain>
    </source>
</reference>
<dbReference type="EMBL" id="QCYH01000003">
    <property type="protein sequence ID" value="PVA10620.1"/>
    <property type="molecule type" value="Genomic_DNA"/>
</dbReference>
<evidence type="ECO:0000256" key="1">
    <source>
        <dbReference type="ARBA" id="ARBA00022988"/>
    </source>
</evidence>
<dbReference type="PIRSF" id="PIRSF009467">
    <property type="entry name" value="Ureas_acces_UreF"/>
    <property type="match status" value="1"/>
</dbReference>
<dbReference type="Pfam" id="PF01730">
    <property type="entry name" value="UreF"/>
    <property type="match status" value="1"/>
</dbReference>
<proteinExistence type="inferred from homology"/>
<evidence type="ECO:0000313" key="5">
    <source>
        <dbReference type="Proteomes" id="UP000244446"/>
    </source>
</evidence>
<gene>
    <name evidence="3" type="primary">ureF</name>
    <name evidence="4" type="ORF">DC366_06885</name>
</gene>
<dbReference type="HAMAP" id="MF_01385">
    <property type="entry name" value="UreF"/>
    <property type="match status" value="1"/>
</dbReference>
<dbReference type="GO" id="GO:0005737">
    <property type="term" value="C:cytoplasm"/>
    <property type="evidence" value="ECO:0007669"/>
    <property type="project" value="UniProtKB-SubCell"/>
</dbReference>
<evidence type="ECO:0000313" key="4">
    <source>
        <dbReference type="EMBL" id="PVA10620.1"/>
    </source>
</evidence>
<dbReference type="Gene3D" id="1.10.4190.10">
    <property type="entry name" value="Urease accessory protein UreF"/>
    <property type="match status" value="1"/>
</dbReference>
<comment type="similarity">
    <text evidence="3">Belongs to the UreF family.</text>
</comment>
<keyword evidence="1 3" id="KW-0996">Nickel insertion</keyword>
<comment type="subunit">
    <text evidence="3">UreD, UreF and UreG form a complex that acts as a GTP-hydrolysis-dependent molecular chaperone, activating the urease apoprotein by helping to assemble the nickel containing metallocenter of UreC. The UreE protein probably delivers the nickel.</text>
</comment>
<keyword evidence="3" id="KW-0963">Cytoplasm</keyword>
<sequence length="228" mass="23606">MARTGLGRQAALLVLADGRLPAGGYAHSGGLEPAVAARRVTDMAELEAFLVGRAETAGVIAAAFAAAACARALRDDLSQMPELEAELDARIPSPELRKVSRDLGRQLRRAMSSIHPHPHFADLGPAPHQPIVMGVAAAALGLDAQDAALAILHENNSGAAAAAAKLMPVDPFDVHAILARMAERLDRLAGRAAALAGGPPADLPSPGAPLADIAAEHHRRRDVRLFAS</sequence>
<evidence type="ECO:0000256" key="2">
    <source>
        <dbReference type="ARBA" id="ARBA00023186"/>
    </source>
</evidence>
<evidence type="ECO:0000256" key="3">
    <source>
        <dbReference type="HAMAP-Rule" id="MF_01385"/>
    </source>
</evidence>
<keyword evidence="5" id="KW-1185">Reference proteome</keyword>
<organism evidence="4 5">
    <name type="scientific">Pelagivirga sediminicola</name>
    <dbReference type="NCBI Taxonomy" id="2170575"/>
    <lineage>
        <taxon>Bacteria</taxon>
        <taxon>Pseudomonadati</taxon>
        <taxon>Pseudomonadota</taxon>
        <taxon>Alphaproteobacteria</taxon>
        <taxon>Rhodobacterales</taxon>
        <taxon>Paracoccaceae</taxon>
        <taxon>Pelagivirga</taxon>
    </lineage>
</organism>
<accession>A0A2T7G883</accession>
<comment type="subcellular location">
    <subcellularLocation>
        <location evidence="3">Cytoplasm</location>
    </subcellularLocation>
</comment>
<dbReference type="PANTHER" id="PTHR33620:SF1">
    <property type="entry name" value="UREASE ACCESSORY PROTEIN F"/>
    <property type="match status" value="1"/>
</dbReference>
<dbReference type="InterPro" id="IPR002639">
    <property type="entry name" value="UreF"/>
</dbReference>
<protein>
    <recommendedName>
        <fullName evidence="3">Urease accessory protein UreF</fullName>
    </recommendedName>
</protein>
<dbReference type="OrthoDB" id="9798772at2"/>
<dbReference type="AlphaFoldDB" id="A0A2T7G883"/>
<dbReference type="RefSeq" id="WP_108691479.1">
    <property type="nucleotide sequence ID" value="NZ_QCYH01000003.1"/>
</dbReference>
<name>A0A2T7G883_9RHOB</name>
<dbReference type="PANTHER" id="PTHR33620">
    <property type="entry name" value="UREASE ACCESSORY PROTEIN F"/>
    <property type="match status" value="1"/>
</dbReference>
<dbReference type="GO" id="GO:0016151">
    <property type="term" value="F:nickel cation binding"/>
    <property type="evidence" value="ECO:0007669"/>
    <property type="project" value="UniProtKB-UniRule"/>
</dbReference>
<dbReference type="Proteomes" id="UP000244446">
    <property type="component" value="Unassembled WGS sequence"/>
</dbReference>